<proteinExistence type="predicted"/>
<feature type="chain" id="PRO_5042815570" evidence="1">
    <location>
        <begin position="19"/>
        <end position="93"/>
    </location>
</feature>
<dbReference type="EMBL" id="JAVHNR010000006">
    <property type="protein sequence ID" value="KAK6339307.1"/>
    <property type="molecule type" value="Genomic_DNA"/>
</dbReference>
<feature type="signal peptide" evidence="1">
    <location>
        <begin position="1"/>
        <end position="18"/>
    </location>
</feature>
<reference evidence="2 3" key="1">
    <citation type="submission" date="2019-10" db="EMBL/GenBank/DDBJ databases">
        <authorList>
            <person name="Palmer J.M."/>
        </authorList>
    </citation>
    <scope>NUCLEOTIDE SEQUENCE [LARGE SCALE GENOMIC DNA]</scope>
    <source>
        <strain evidence="2 3">TWF718</strain>
    </source>
</reference>
<accession>A0AAN8RC00</accession>
<sequence>MRTSTILSLLLTATAISASPVPSPQNWKKIGSGIVNTAGVICTFQGEQCQQIGDAVKNGIKDTLTKGPKLSETEANKVIQGGLKDTVSGWHKE</sequence>
<comment type="caution">
    <text evidence="2">The sequence shown here is derived from an EMBL/GenBank/DDBJ whole genome shotgun (WGS) entry which is preliminary data.</text>
</comment>
<gene>
    <name evidence="2" type="ORF">TWF718_008728</name>
</gene>
<dbReference type="AlphaFoldDB" id="A0AAN8RC00"/>
<name>A0AAN8RC00_9PEZI</name>
<evidence type="ECO:0000313" key="3">
    <source>
        <dbReference type="Proteomes" id="UP001313282"/>
    </source>
</evidence>
<organism evidence="2 3">
    <name type="scientific">Orbilia javanica</name>
    <dbReference type="NCBI Taxonomy" id="47235"/>
    <lineage>
        <taxon>Eukaryota</taxon>
        <taxon>Fungi</taxon>
        <taxon>Dikarya</taxon>
        <taxon>Ascomycota</taxon>
        <taxon>Pezizomycotina</taxon>
        <taxon>Orbiliomycetes</taxon>
        <taxon>Orbiliales</taxon>
        <taxon>Orbiliaceae</taxon>
        <taxon>Orbilia</taxon>
    </lineage>
</organism>
<protein>
    <submittedName>
        <fullName evidence="2">Uncharacterized protein</fullName>
    </submittedName>
</protein>
<dbReference type="Proteomes" id="UP001313282">
    <property type="component" value="Unassembled WGS sequence"/>
</dbReference>
<keyword evidence="1" id="KW-0732">Signal</keyword>
<keyword evidence="3" id="KW-1185">Reference proteome</keyword>
<evidence type="ECO:0000313" key="2">
    <source>
        <dbReference type="EMBL" id="KAK6339307.1"/>
    </source>
</evidence>
<evidence type="ECO:0000256" key="1">
    <source>
        <dbReference type="SAM" id="SignalP"/>
    </source>
</evidence>